<dbReference type="InParanoid" id="A0A369JDX2"/>
<organism evidence="1 2">
    <name type="scientific">Hypsizygus marmoreus</name>
    <name type="common">White beech mushroom</name>
    <name type="synonym">Agaricus marmoreus</name>
    <dbReference type="NCBI Taxonomy" id="39966"/>
    <lineage>
        <taxon>Eukaryota</taxon>
        <taxon>Fungi</taxon>
        <taxon>Dikarya</taxon>
        <taxon>Basidiomycota</taxon>
        <taxon>Agaricomycotina</taxon>
        <taxon>Agaricomycetes</taxon>
        <taxon>Agaricomycetidae</taxon>
        <taxon>Agaricales</taxon>
        <taxon>Tricholomatineae</taxon>
        <taxon>Lyophyllaceae</taxon>
        <taxon>Hypsizygus</taxon>
    </lineage>
</organism>
<evidence type="ECO:0000313" key="2">
    <source>
        <dbReference type="Proteomes" id="UP000076154"/>
    </source>
</evidence>
<reference evidence="1" key="1">
    <citation type="submission" date="2018-04" db="EMBL/GenBank/DDBJ databases">
        <title>Whole genome sequencing of Hypsizygus marmoreus.</title>
        <authorList>
            <person name="Choi I.-G."/>
            <person name="Min B."/>
            <person name="Kim J.-G."/>
            <person name="Kim S."/>
            <person name="Oh Y.-L."/>
            <person name="Kong W.-S."/>
            <person name="Park H."/>
            <person name="Jeong J."/>
            <person name="Song E.-S."/>
        </authorList>
    </citation>
    <scope>NUCLEOTIDE SEQUENCE [LARGE SCALE GENOMIC DNA]</scope>
    <source>
        <strain evidence="1">51987-8</strain>
    </source>
</reference>
<dbReference type="Proteomes" id="UP000076154">
    <property type="component" value="Unassembled WGS sequence"/>
</dbReference>
<sequence length="63" mass="6921">MPKKCCKARPTEGNPIEMLRSIEVPDADTSDASAAPKLSSSIQLAYERSCKHVNGMTEQRVNE</sequence>
<dbReference type="AlphaFoldDB" id="A0A369JDX2"/>
<protein>
    <submittedName>
        <fullName evidence="1">Uncharacterized protein</fullName>
    </submittedName>
</protein>
<evidence type="ECO:0000313" key="1">
    <source>
        <dbReference type="EMBL" id="RDB18797.1"/>
    </source>
</evidence>
<keyword evidence="2" id="KW-1185">Reference proteome</keyword>
<proteinExistence type="predicted"/>
<gene>
    <name evidence="1" type="ORF">Hypma_014486</name>
</gene>
<name>A0A369JDX2_HYPMA</name>
<accession>A0A369JDX2</accession>
<comment type="caution">
    <text evidence="1">The sequence shown here is derived from an EMBL/GenBank/DDBJ whole genome shotgun (WGS) entry which is preliminary data.</text>
</comment>
<dbReference type="EMBL" id="LUEZ02000087">
    <property type="protein sequence ID" value="RDB18797.1"/>
    <property type="molecule type" value="Genomic_DNA"/>
</dbReference>